<dbReference type="Gene3D" id="3.30.450.20">
    <property type="entry name" value="PAS domain"/>
    <property type="match status" value="9"/>
</dbReference>
<dbReference type="InterPro" id="IPR000014">
    <property type="entry name" value="PAS"/>
</dbReference>
<dbReference type="Pfam" id="PF13185">
    <property type="entry name" value="GAF_2"/>
    <property type="match status" value="1"/>
</dbReference>
<dbReference type="SUPFAM" id="SSF55785">
    <property type="entry name" value="PYP-like sensor domain (PAS domain)"/>
    <property type="match status" value="8"/>
</dbReference>
<dbReference type="PRINTS" id="PR00344">
    <property type="entry name" value="BCTRLSENSOR"/>
</dbReference>
<dbReference type="PROSITE" id="PS50112">
    <property type="entry name" value="PAS"/>
    <property type="match status" value="5"/>
</dbReference>
<dbReference type="Pfam" id="PF08447">
    <property type="entry name" value="PAS_3"/>
    <property type="match status" value="5"/>
</dbReference>
<dbReference type="Proteomes" id="UP001500141">
    <property type="component" value="Unassembled WGS sequence"/>
</dbReference>
<comment type="catalytic activity">
    <reaction evidence="1">
        <text>ATP + protein L-histidine = ADP + protein N-phospho-L-histidine.</text>
        <dbReference type="EC" id="2.7.13.3"/>
    </reaction>
</comment>
<dbReference type="PROSITE" id="PS50113">
    <property type="entry name" value="PAC"/>
    <property type="match status" value="2"/>
</dbReference>
<sequence>MPKKNDNKEVEKLILECETAKMFFAGEETSSYVVSLKDVTEQVKIQERLVFSEKRFKALVQEGADMTAVVNQEGVYLYVSPNYPDIVGYSENYLLGKCAFDFVHPDDLEQIKEEFVSLFSEKRVKSSIYRFQHKNGNWSFFQSTGSNLLTDETIQGIVINTVDISTLVHTQDALNRSNERFEVLMKAASESIWDYDLLHNEFFLSNGFKENFGIESKTLQENHELIVSHIHPFDKDRVLDLFYNVLNQTNQEKWVCEYRLIKSNGEIAYVKDEAVILRDEKGTAYRVVGSLKDNTSEYFYHQFDLLEKEIIENSMSTNTDLRSILTTYIKKLESFFPDIKASVMRIKDNTLENLASPFLPQEYIRSIEGVMIGDNVGSCGTSAQLKEQVIVTDVLNDERWRQFKSLAREHNIKACWSYPIFNSSGAVIATFANYPATNRMPNALEEHVIERSRRLISIFIEKFEYIKNIQKSNERYELINKVSKDAIYEWDIVSDIFYWNESFYSVFGYSKDKGVFRIADWSNLMHPLDDKRLKEKWIAFLNDSNRTRWTKEFRFKKADSTYAYVEEIGHLIRDKNGRPLRMIGVLRDVSSAKLIEKQKQLQYQVSQFFKTENNLNETLSQVLKFLTIQGELQTAEIWLTSIDEKYLNVMSSSRYAQTTKAAIFFNESDNINKLKSSEGMPGQVWKKGQVEIWDDIDENYLFIRRNAAKKAGLKSAMALPLFHKDKVIGVLLVCSSTNKFFTRLLVEQYESLQYNLGDEIKRKQQEEEMFLLFHSAPEIMAIVSPDRYFVKVNPAFCNLLGYTEKEILEQPFDSFIHPNDLVKTDIEYSKAITSQKRIYSSLNRYRTKSGNYRWISWTSSNTFGDENLIFVYGRDMTEIIELQGLLENASKLSRVGGWEVDVVNNLQYWSPMTKIIHEVPEDFQTNFFNSINFYREDFRDKVKSYVQNAIETGEPFDFEAPIITLTGKERWIRAIGNAEFFQGKCIRLYGSFQDIHERKVTESRLKNISDNVPGILFQYHLYPDGTDKLLYVSGGAEEVWGITSEESMKDAKGIWEGIKKGGDFEIVRKDILESKEQLTRWHSRWKYVKLDGSVHFHEGYGNPQKMIDGSIVWDSIVMDITEKHDLEELAERISVMARIGSWELDLVDGNINDMYWSFMTRQIMEVDSSFETTLVKAFDFFQGEYRYQIETAVKRLIELGQTFDLQLLLTTAKGNLRWVRCIGKSDRIGYRCLKIYGSLQDIHNQKVTEIELQKSFEERNNILESIGDAFFAVDKNWIVTYWNKQAEKVLQKKKKEILGKSLWKIFPDAVELRSYTEYSKAMKTGEVVHFEDYYPYSNQWFEVSAYPSEEGLSVYFKDVSIRKIAEEEIRQTNERFEKVTEATNDAIWDWDIQNNTYYRSEGFDRLFGYKMEKDIVPDEFWKRHFFSDDVSRIANSIDKAIKDPEINIWKEEYKITRKDRSSAYVIDRGVIIRNNQGKALRMIGAMTDITYRKEYEESLKSLNAQLEKQTKDLMISNKELEQFAYIASHDLQEPLRMVTSFLNQLKRKYNDQLDEKAHQYIHFAVDGSLRMRQIILDILEFSRVGKHDENKDEIDLNEIINEVCQLQHKLIEEKEALIKFKNLPIVVSYRSPILQIFQNLIGNALKYSKDNVPVTIEVSAKETRNEWEIAIKDNGIGISKEYHEKIFILFQRLHVNEEYRGTGIGLAIVKKILDNLGGSIWVESEEGLGSTFYFKIPK</sequence>
<dbReference type="SMART" id="SM00091">
    <property type="entry name" value="PAS"/>
    <property type="match status" value="6"/>
</dbReference>
<feature type="domain" description="PAS" evidence="8">
    <location>
        <begin position="52"/>
        <end position="122"/>
    </location>
</feature>
<dbReference type="Pfam" id="PF02518">
    <property type="entry name" value="HATPase_c"/>
    <property type="match status" value="1"/>
</dbReference>
<dbReference type="PANTHER" id="PTHR43304">
    <property type="entry name" value="PHYTOCHROME-LIKE PROTEIN CPH1"/>
    <property type="match status" value="1"/>
</dbReference>
<dbReference type="SMART" id="SM00388">
    <property type="entry name" value="HisKA"/>
    <property type="match status" value="1"/>
</dbReference>
<dbReference type="InterPro" id="IPR036890">
    <property type="entry name" value="HATPase_C_sf"/>
</dbReference>
<dbReference type="Gene3D" id="3.30.565.10">
    <property type="entry name" value="Histidine kinase-like ATPase, C-terminal domain"/>
    <property type="match status" value="1"/>
</dbReference>
<dbReference type="PANTHER" id="PTHR43304:SF1">
    <property type="entry name" value="PAC DOMAIN-CONTAINING PROTEIN"/>
    <property type="match status" value="1"/>
</dbReference>
<dbReference type="SMART" id="SM00086">
    <property type="entry name" value="PAC"/>
    <property type="match status" value="6"/>
</dbReference>
<dbReference type="InterPro" id="IPR001610">
    <property type="entry name" value="PAC"/>
</dbReference>
<dbReference type="InterPro" id="IPR004358">
    <property type="entry name" value="Sig_transdc_His_kin-like_C"/>
</dbReference>
<dbReference type="InterPro" id="IPR003018">
    <property type="entry name" value="GAF"/>
</dbReference>
<evidence type="ECO:0000256" key="5">
    <source>
        <dbReference type="ARBA" id="ARBA00022777"/>
    </source>
</evidence>
<dbReference type="EC" id="2.7.13.3" evidence="2"/>
<dbReference type="PROSITE" id="PS50109">
    <property type="entry name" value="HIS_KIN"/>
    <property type="match status" value="1"/>
</dbReference>
<dbReference type="InterPro" id="IPR003661">
    <property type="entry name" value="HisK_dim/P_dom"/>
</dbReference>
<dbReference type="InterPro" id="IPR052162">
    <property type="entry name" value="Sensor_kinase/Photoreceptor"/>
</dbReference>
<evidence type="ECO:0000259" key="7">
    <source>
        <dbReference type="PROSITE" id="PS50109"/>
    </source>
</evidence>
<dbReference type="CDD" id="cd00130">
    <property type="entry name" value="PAS"/>
    <property type="match status" value="6"/>
</dbReference>
<dbReference type="InterPro" id="IPR013655">
    <property type="entry name" value="PAS_fold_3"/>
</dbReference>
<dbReference type="InterPro" id="IPR003594">
    <property type="entry name" value="HATPase_dom"/>
</dbReference>
<feature type="domain" description="PAS" evidence="8">
    <location>
        <begin position="472"/>
        <end position="544"/>
    </location>
</feature>
<protein>
    <recommendedName>
        <fullName evidence="2">histidine kinase</fullName>
        <ecNumber evidence="2">2.7.13.3</ecNumber>
    </recommendedName>
</protein>
<keyword evidence="4" id="KW-0808">Transferase</keyword>
<dbReference type="InterPro" id="IPR029016">
    <property type="entry name" value="GAF-like_dom_sf"/>
</dbReference>
<dbReference type="InterPro" id="IPR005467">
    <property type="entry name" value="His_kinase_dom"/>
</dbReference>
<evidence type="ECO:0000259" key="8">
    <source>
        <dbReference type="PROSITE" id="PS50112"/>
    </source>
</evidence>
<dbReference type="SUPFAM" id="SSF55781">
    <property type="entry name" value="GAF domain-like"/>
    <property type="match status" value="2"/>
</dbReference>
<feature type="domain" description="Histidine kinase" evidence="7">
    <location>
        <begin position="1526"/>
        <end position="1738"/>
    </location>
</feature>
<reference evidence="11" key="1">
    <citation type="journal article" date="2019" name="Int. J. Syst. Evol. Microbiol.">
        <title>The Global Catalogue of Microorganisms (GCM) 10K type strain sequencing project: providing services to taxonomists for standard genome sequencing and annotation.</title>
        <authorList>
            <consortium name="The Broad Institute Genomics Platform"/>
            <consortium name="The Broad Institute Genome Sequencing Center for Infectious Disease"/>
            <person name="Wu L."/>
            <person name="Ma J."/>
        </authorList>
    </citation>
    <scope>NUCLEOTIDE SEQUENCE [LARGE SCALE GENOMIC DNA]</scope>
    <source>
        <strain evidence="11">JCM 18198</strain>
    </source>
</reference>
<keyword evidence="5" id="KW-0418">Kinase</keyword>
<gene>
    <name evidence="10" type="ORF">GCM10023230_23000</name>
</gene>
<feature type="domain" description="PAC" evidence="9">
    <location>
        <begin position="1449"/>
        <end position="1501"/>
    </location>
</feature>
<feature type="coiled-coil region" evidence="6">
    <location>
        <begin position="1492"/>
        <end position="1519"/>
    </location>
</feature>
<accession>A0ABP9A2J1</accession>
<feature type="domain" description="PAS" evidence="8">
    <location>
        <begin position="1372"/>
        <end position="1444"/>
    </location>
</feature>
<dbReference type="InterPro" id="IPR000700">
    <property type="entry name" value="PAS-assoc_C"/>
</dbReference>
<dbReference type="NCBIfam" id="TIGR00229">
    <property type="entry name" value="sensory_box"/>
    <property type="match status" value="5"/>
</dbReference>
<dbReference type="InterPro" id="IPR035965">
    <property type="entry name" value="PAS-like_dom_sf"/>
</dbReference>
<dbReference type="Pfam" id="PF08448">
    <property type="entry name" value="PAS_4"/>
    <property type="match status" value="1"/>
</dbReference>
<evidence type="ECO:0000256" key="6">
    <source>
        <dbReference type="SAM" id="Coils"/>
    </source>
</evidence>
<evidence type="ECO:0000256" key="3">
    <source>
        <dbReference type="ARBA" id="ARBA00022553"/>
    </source>
</evidence>
<keyword evidence="3" id="KW-0597">Phosphoprotein</keyword>
<dbReference type="RefSeq" id="WP_264544655.1">
    <property type="nucleotide sequence ID" value="NZ_BAABIP010000018.1"/>
</dbReference>
<dbReference type="EMBL" id="BAABIP010000018">
    <property type="protein sequence ID" value="GAA4772022.1"/>
    <property type="molecule type" value="Genomic_DNA"/>
</dbReference>
<evidence type="ECO:0000256" key="2">
    <source>
        <dbReference type="ARBA" id="ARBA00012438"/>
    </source>
</evidence>
<dbReference type="SMART" id="SM00387">
    <property type="entry name" value="HATPase_c"/>
    <property type="match status" value="1"/>
</dbReference>
<feature type="domain" description="PAS" evidence="8">
    <location>
        <begin position="1255"/>
        <end position="1302"/>
    </location>
</feature>
<proteinExistence type="predicted"/>
<dbReference type="Gene3D" id="3.30.450.40">
    <property type="match status" value="2"/>
</dbReference>
<evidence type="ECO:0000313" key="10">
    <source>
        <dbReference type="EMBL" id="GAA4772022.1"/>
    </source>
</evidence>
<dbReference type="InterPro" id="IPR013656">
    <property type="entry name" value="PAS_4"/>
</dbReference>
<dbReference type="Pfam" id="PF01590">
    <property type="entry name" value="GAF"/>
    <property type="match status" value="1"/>
</dbReference>
<evidence type="ECO:0000313" key="11">
    <source>
        <dbReference type="Proteomes" id="UP001500141"/>
    </source>
</evidence>
<keyword evidence="6" id="KW-0175">Coiled coil</keyword>
<comment type="caution">
    <text evidence="10">The sequence shown here is derived from an EMBL/GenBank/DDBJ whole genome shotgun (WGS) entry which is preliminary data.</text>
</comment>
<evidence type="ECO:0000256" key="1">
    <source>
        <dbReference type="ARBA" id="ARBA00000085"/>
    </source>
</evidence>
<dbReference type="SUPFAM" id="SSF47384">
    <property type="entry name" value="Homodimeric domain of signal transducing histidine kinase"/>
    <property type="match status" value="1"/>
</dbReference>
<dbReference type="SUPFAM" id="SSF55874">
    <property type="entry name" value="ATPase domain of HSP90 chaperone/DNA topoisomerase II/histidine kinase"/>
    <property type="match status" value="1"/>
</dbReference>
<evidence type="ECO:0000256" key="4">
    <source>
        <dbReference type="ARBA" id="ARBA00022679"/>
    </source>
</evidence>
<organism evidence="10 11">
    <name type="scientific">Flavobacterium hankyongi</name>
    <dbReference type="NCBI Taxonomy" id="1176532"/>
    <lineage>
        <taxon>Bacteria</taxon>
        <taxon>Pseudomonadati</taxon>
        <taxon>Bacteroidota</taxon>
        <taxon>Flavobacteriia</taxon>
        <taxon>Flavobacteriales</taxon>
        <taxon>Flavobacteriaceae</taxon>
        <taxon>Flavobacterium</taxon>
    </lineage>
</organism>
<dbReference type="InterPro" id="IPR036097">
    <property type="entry name" value="HisK_dim/P_sf"/>
</dbReference>
<dbReference type="CDD" id="cd00082">
    <property type="entry name" value="HisKA"/>
    <property type="match status" value="1"/>
</dbReference>
<feature type="domain" description="PAS" evidence="8">
    <location>
        <begin position="765"/>
        <end position="835"/>
    </location>
</feature>
<dbReference type="Gene3D" id="1.10.287.130">
    <property type="match status" value="1"/>
</dbReference>
<evidence type="ECO:0000259" key="9">
    <source>
        <dbReference type="PROSITE" id="PS50113"/>
    </source>
</evidence>
<keyword evidence="11" id="KW-1185">Reference proteome</keyword>
<feature type="domain" description="PAC" evidence="9">
    <location>
        <begin position="549"/>
        <end position="601"/>
    </location>
</feature>
<dbReference type="Pfam" id="PF00512">
    <property type="entry name" value="HisKA"/>
    <property type="match status" value="1"/>
</dbReference>
<name>A0ABP9A2J1_9FLAO</name>